<sequence>MPPTPTRDETVHSEAFLSSLMRRQLRLSIGCSLAFFIALLGLPLANYFAPEFMAMRVGGFTLTWLILGVLFFPYVWIISGYFIKRSLKLEADEAREVLSK</sequence>
<dbReference type="InterPro" id="IPR007436">
    <property type="entry name" value="DUF485"/>
</dbReference>
<keyword evidence="1" id="KW-0812">Transmembrane</keyword>
<proteinExistence type="predicted"/>
<name>A0A556QJJ7_9BACT</name>
<dbReference type="Proteomes" id="UP000315648">
    <property type="component" value="Unassembled WGS sequence"/>
</dbReference>
<keyword evidence="1" id="KW-0472">Membrane</keyword>
<evidence type="ECO:0000313" key="2">
    <source>
        <dbReference type="EMBL" id="TSJ76824.1"/>
    </source>
</evidence>
<protein>
    <submittedName>
        <fullName evidence="2">DUF485 domain-containing protein</fullName>
    </submittedName>
</protein>
<evidence type="ECO:0000256" key="1">
    <source>
        <dbReference type="SAM" id="Phobius"/>
    </source>
</evidence>
<feature type="transmembrane region" description="Helical" evidence="1">
    <location>
        <begin position="27"/>
        <end position="49"/>
    </location>
</feature>
<feature type="transmembrane region" description="Helical" evidence="1">
    <location>
        <begin position="61"/>
        <end position="83"/>
    </location>
</feature>
<dbReference type="AlphaFoldDB" id="A0A556QJJ7"/>
<gene>
    <name evidence="2" type="ORF">FPL22_11935</name>
</gene>
<keyword evidence="3" id="KW-1185">Reference proteome</keyword>
<dbReference type="OrthoDB" id="195477at2"/>
<evidence type="ECO:0000313" key="3">
    <source>
        <dbReference type="Proteomes" id="UP000315648"/>
    </source>
</evidence>
<organism evidence="2 3">
    <name type="scientific">Rariglobus hedericola</name>
    <dbReference type="NCBI Taxonomy" id="2597822"/>
    <lineage>
        <taxon>Bacteria</taxon>
        <taxon>Pseudomonadati</taxon>
        <taxon>Verrucomicrobiota</taxon>
        <taxon>Opitutia</taxon>
        <taxon>Opitutales</taxon>
        <taxon>Opitutaceae</taxon>
        <taxon>Rariglobus</taxon>
    </lineage>
</organism>
<keyword evidence="1" id="KW-1133">Transmembrane helix</keyword>
<dbReference type="Pfam" id="PF04341">
    <property type="entry name" value="DUF485"/>
    <property type="match status" value="1"/>
</dbReference>
<reference evidence="2 3" key="1">
    <citation type="submission" date="2019-07" db="EMBL/GenBank/DDBJ databases">
        <title>Description of 53C-WASEF.</title>
        <authorList>
            <person name="Pitt A."/>
            <person name="Hahn M.W."/>
        </authorList>
    </citation>
    <scope>NUCLEOTIDE SEQUENCE [LARGE SCALE GENOMIC DNA]</scope>
    <source>
        <strain evidence="2 3">53C-WASEF</strain>
    </source>
</reference>
<dbReference type="EMBL" id="VMBG01000002">
    <property type="protein sequence ID" value="TSJ76824.1"/>
    <property type="molecule type" value="Genomic_DNA"/>
</dbReference>
<comment type="caution">
    <text evidence="2">The sequence shown here is derived from an EMBL/GenBank/DDBJ whole genome shotgun (WGS) entry which is preliminary data.</text>
</comment>
<accession>A0A556QJJ7</accession>